<evidence type="ECO:0000256" key="8">
    <source>
        <dbReference type="ARBA" id="ARBA00023065"/>
    </source>
</evidence>
<dbReference type="Pfam" id="PF03189">
    <property type="entry name" value="Otopetrin"/>
    <property type="match status" value="2"/>
</dbReference>
<dbReference type="AlphaFoldDB" id="A0A8K0A5C2"/>
<dbReference type="EMBL" id="OV696691">
    <property type="protein sequence ID" value="CAH1266787.1"/>
    <property type="molecule type" value="Genomic_DNA"/>
</dbReference>
<keyword evidence="3" id="KW-0813">Transport</keyword>
<gene>
    <name evidence="12" type="primary">OTOP1</name>
    <name evidence="12" type="ORF">BLAG_LOCUS20328</name>
</gene>
<keyword evidence="7 11" id="KW-1133">Transmembrane helix</keyword>
<feature type="transmembrane region" description="Helical" evidence="11">
    <location>
        <begin position="32"/>
        <end position="55"/>
    </location>
</feature>
<evidence type="ECO:0000256" key="7">
    <source>
        <dbReference type="ARBA" id="ARBA00022989"/>
    </source>
</evidence>
<keyword evidence="10" id="KW-0407">Ion channel</keyword>
<feature type="transmembrane region" description="Helical" evidence="11">
    <location>
        <begin position="146"/>
        <end position="167"/>
    </location>
</feature>
<keyword evidence="4" id="KW-1003">Cell membrane</keyword>
<feature type="transmembrane region" description="Helical" evidence="11">
    <location>
        <begin position="345"/>
        <end position="369"/>
    </location>
</feature>
<evidence type="ECO:0000256" key="9">
    <source>
        <dbReference type="ARBA" id="ARBA00023136"/>
    </source>
</evidence>
<dbReference type="PANTHER" id="PTHR21522:SF32">
    <property type="entry name" value="OTOPETRIN-2"/>
    <property type="match status" value="1"/>
</dbReference>
<keyword evidence="9 11" id="KW-0472">Membrane</keyword>
<keyword evidence="6" id="KW-0375">Hydrogen ion transport</keyword>
<dbReference type="GO" id="GO:0005886">
    <property type="term" value="C:plasma membrane"/>
    <property type="evidence" value="ECO:0007669"/>
    <property type="project" value="UniProtKB-SubCell"/>
</dbReference>
<feature type="transmembrane region" description="Helical" evidence="11">
    <location>
        <begin position="179"/>
        <end position="201"/>
    </location>
</feature>
<dbReference type="InterPro" id="IPR004878">
    <property type="entry name" value="Otopetrin"/>
</dbReference>
<evidence type="ECO:0000256" key="3">
    <source>
        <dbReference type="ARBA" id="ARBA00022448"/>
    </source>
</evidence>
<feature type="transmembrane region" description="Helical" evidence="11">
    <location>
        <begin position="381"/>
        <end position="408"/>
    </location>
</feature>
<keyword evidence="13" id="KW-1185">Reference proteome</keyword>
<name>A0A8K0A5C2_BRALA</name>
<dbReference type="PANTHER" id="PTHR21522">
    <property type="entry name" value="PROTON CHANNEL OTOP"/>
    <property type="match status" value="1"/>
</dbReference>
<keyword evidence="5 11" id="KW-0812">Transmembrane</keyword>
<organism evidence="12 13">
    <name type="scientific">Branchiostoma lanceolatum</name>
    <name type="common">Common lancelet</name>
    <name type="synonym">Amphioxus lanceolatum</name>
    <dbReference type="NCBI Taxonomy" id="7740"/>
    <lineage>
        <taxon>Eukaryota</taxon>
        <taxon>Metazoa</taxon>
        <taxon>Chordata</taxon>
        <taxon>Cephalochordata</taxon>
        <taxon>Leptocardii</taxon>
        <taxon>Amphioxiformes</taxon>
        <taxon>Branchiostomatidae</taxon>
        <taxon>Branchiostoma</taxon>
    </lineage>
</organism>
<evidence type="ECO:0000256" key="6">
    <source>
        <dbReference type="ARBA" id="ARBA00022781"/>
    </source>
</evidence>
<protein>
    <submittedName>
        <fullName evidence="12">OTOP1 protein</fullName>
    </submittedName>
</protein>
<evidence type="ECO:0000256" key="5">
    <source>
        <dbReference type="ARBA" id="ARBA00022692"/>
    </source>
</evidence>
<evidence type="ECO:0000256" key="1">
    <source>
        <dbReference type="ARBA" id="ARBA00004651"/>
    </source>
</evidence>
<dbReference type="GO" id="GO:0015252">
    <property type="term" value="F:proton channel activity"/>
    <property type="evidence" value="ECO:0007669"/>
    <property type="project" value="InterPro"/>
</dbReference>
<evidence type="ECO:0000256" key="11">
    <source>
        <dbReference type="SAM" id="Phobius"/>
    </source>
</evidence>
<feature type="transmembrane region" description="Helical" evidence="11">
    <location>
        <begin position="420"/>
        <end position="440"/>
    </location>
</feature>
<accession>A0A8K0A5C2</accession>
<evidence type="ECO:0000256" key="2">
    <source>
        <dbReference type="ARBA" id="ARBA00006513"/>
    </source>
</evidence>
<evidence type="ECO:0000256" key="10">
    <source>
        <dbReference type="ARBA" id="ARBA00023303"/>
    </source>
</evidence>
<comment type="similarity">
    <text evidence="2">Belongs to the otopetrin family.</text>
</comment>
<feature type="transmembrane region" description="Helical" evidence="11">
    <location>
        <begin position="594"/>
        <end position="613"/>
    </location>
</feature>
<evidence type="ECO:0000256" key="4">
    <source>
        <dbReference type="ARBA" id="ARBA00022475"/>
    </source>
</evidence>
<feature type="transmembrane region" description="Helical" evidence="11">
    <location>
        <begin position="625"/>
        <end position="645"/>
    </location>
</feature>
<feature type="transmembrane region" description="Helical" evidence="11">
    <location>
        <begin position="106"/>
        <end position="125"/>
    </location>
</feature>
<evidence type="ECO:0000313" key="12">
    <source>
        <dbReference type="EMBL" id="CAH1266787.1"/>
    </source>
</evidence>
<proteinExistence type="inferred from homology"/>
<sequence length="667" mass="74549">MGDKVYPVVMSEPERLRRPSVVGTGRMDHVTYYALGFCGLYGMLLVVVGTVLPISEFISEHLVRPRVDGFFCYLYGVGFAWLVAVFVSGCEHGRCPVEDKKDDLSIFLKCGLVGFGLVSVIKAALEVAIYAEYNTMPGCYHVEMTSLLSPVGWIFFCLMQMYILLTFEMKKQPHGWQSWFYVLGLMHCVATNLCVWVNTVVHETVEALEHRLNQTLVAEEGHERMLHVSHGANDSGADEVDLDHLCQPVFLQHLMKYMSPMMYPCTIEESLIAAAAFAIAIADIKEQACGKTPTRQWKVLSDTSHYCMSSCKGLVAGVVVLATVLTTIIIYGFSFGAMDHWVASIAYQLTIFMCNIIGIIVTVPAWYYLRSHRSEQHSGAVLDKALLSVALFGVFLLAVLSLISGIMAKHVNWSDMLLTWRMGSTIVETSLQTVFIFDGLNRTSELKEKKSEAVEAGAVPFPTPGEATRTTKAVETGLVSFSTPGEANGEVIHDVVPLRGVLPVRQGIVTAQPGRIEGPTIMEDYDAPEDHYSVSCGPCVKVPFPLPNSDDRRASKVKWFDGEDQKNVGVGKNGVFRQKSAPERRRIRKRSRQLVMFLFVLNVTLWLVSVSNLYIPDTLKVQEQFYHNVAWILLTHIALPLLIFYRFHSAACLFEIWNHAYHPHQAM</sequence>
<dbReference type="OrthoDB" id="6429739at2759"/>
<comment type="subcellular location">
    <subcellularLocation>
        <location evidence="1">Cell membrane</location>
        <topology evidence="1">Multi-pass membrane protein</topology>
    </subcellularLocation>
</comment>
<evidence type="ECO:0000313" key="13">
    <source>
        <dbReference type="Proteomes" id="UP000838412"/>
    </source>
</evidence>
<feature type="transmembrane region" description="Helical" evidence="11">
    <location>
        <begin position="67"/>
        <end position="86"/>
    </location>
</feature>
<feature type="transmembrane region" description="Helical" evidence="11">
    <location>
        <begin position="314"/>
        <end position="333"/>
    </location>
</feature>
<reference evidence="12" key="1">
    <citation type="submission" date="2022-01" db="EMBL/GenBank/DDBJ databases">
        <authorList>
            <person name="Braso-Vives M."/>
        </authorList>
    </citation>
    <scope>NUCLEOTIDE SEQUENCE</scope>
</reference>
<dbReference type="Proteomes" id="UP000838412">
    <property type="component" value="Chromosome 6"/>
</dbReference>
<keyword evidence="8" id="KW-0406">Ion transport</keyword>